<dbReference type="Proteomes" id="UP001239111">
    <property type="component" value="Chromosome 3"/>
</dbReference>
<dbReference type="EMBL" id="CM056743">
    <property type="protein sequence ID" value="KAJ8672410.1"/>
    <property type="molecule type" value="Genomic_DNA"/>
</dbReference>
<evidence type="ECO:0000313" key="1">
    <source>
        <dbReference type="EMBL" id="KAJ8672410.1"/>
    </source>
</evidence>
<reference evidence="1" key="1">
    <citation type="submission" date="2023-04" db="EMBL/GenBank/DDBJ databases">
        <title>A chromosome-level genome assembly of the parasitoid wasp Eretmocerus hayati.</title>
        <authorList>
            <person name="Zhong Y."/>
            <person name="Liu S."/>
            <person name="Liu Y."/>
        </authorList>
    </citation>
    <scope>NUCLEOTIDE SEQUENCE</scope>
    <source>
        <strain evidence="1">ZJU_SS_LIU_2023</strain>
    </source>
</reference>
<gene>
    <name evidence="1" type="ORF">QAD02_003669</name>
</gene>
<keyword evidence="2" id="KW-1185">Reference proteome</keyword>
<name>A0ACC2NMN3_9HYME</name>
<organism evidence="1 2">
    <name type="scientific">Eretmocerus hayati</name>
    <dbReference type="NCBI Taxonomy" id="131215"/>
    <lineage>
        <taxon>Eukaryota</taxon>
        <taxon>Metazoa</taxon>
        <taxon>Ecdysozoa</taxon>
        <taxon>Arthropoda</taxon>
        <taxon>Hexapoda</taxon>
        <taxon>Insecta</taxon>
        <taxon>Pterygota</taxon>
        <taxon>Neoptera</taxon>
        <taxon>Endopterygota</taxon>
        <taxon>Hymenoptera</taxon>
        <taxon>Apocrita</taxon>
        <taxon>Proctotrupomorpha</taxon>
        <taxon>Chalcidoidea</taxon>
        <taxon>Aphelinidae</taxon>
        <taxon>Aphelininae</taxon>
        <taxon>Eretmocerus</taxon>
    </lineage>
</organism>
<evidence type="ECO:0000313" key="2">
    <source>
        <dbReference type="Proteomes" id="UP001239111"/>
    </source>
</evidence>
<accession>A0ACC2NMN3</accession>
<protein>
    <submittedName>
        <fullName evidence="1">Uncharacterized protein</fullName>
    </submittedName>
</protein>
<comment type="caution">
    <text evidence="1">The sequence shown here is derived from an EMBL/GenBank/DDBJ whole genome shotgun (WGS) entry which is preliminary data.</text>
</comment>
<sequence>MNSQVSFVRDYDSDSDCVIVAEFDAPSASDAGVATICGRIVPDENFVSKEENSAEDEAAHIDPFAFLEMAIYDDASTPVASYSEDNGSINSTDAVAAYVIPPPQGFDRQDNPLDRMPLSSDTPRDLTCDSKGDVPLYELRNRSRSMSPSFHGFSEERFAAHPFLHYFEALQRLASPPFIGLEPSECFIHKIKEEKFSAAGLSRFGDQNIIVEAESNDVYVQESWQPVVRPEFVERERMTVAKYHRTKKNVPKNFPSRSSHKIDTREPRKKSARANKSSKTSETATDCISGP</sequence>
<proteinExistence type="predicted"/>